<dbReference type="Proteomes" id="UP000000763">
    <property type="component" value="Chromosome 5"/>
</dbReference>
<evidence type="ECO:0000313" key="3">
    <source>
        <dbReference type="Proteomes" id="UP000000763"/>
    </source>
</evidence>
<gene>
    <name evidence="2" type="primary">OJ1187_E11.18</name>
</gene>
<organism evidence="2 3">
    <name type="scientific">Oryza sativa subsp. japonica</name>
    <name type="common">Rice</name>
    <dbReference type="NCBI Taxonomy" id="39947"/>
    <lineage>
        <taxon>Eukaryota</taxon>
        <taxon>Viridiplantae</taxon>
        <taxon>Streptophyta</taxon>
        <taxon>Embryophyta</taxon>
        <taxon>Tracheophyta</taxon>
        <taxon>Spermatophyta</taxon>
        <taxon>Magnoliopsida</taxon>
        <taxon>Liliopsida</taxon>
        <taxon>Poales</taxon>
        <taxon>Poaceae</taxon>
        <taxon>BOP clade</taxon>
        <taxon>Oryzoideae</taxon>
        <taxon>Oryzeae</taxon>
        <taxon>Oryzinae</taxon>
        <taxon>Oryza</taxon>
        <taxon>Oryza sativa</taxon>
    </lineage>
</organism>
<evidence type="ECO:0000313" key="2">
    <source>
        <dbReference type="EMBL" id="AAU43970.1"/>
    </source>
</evidence>
<sequence length="47" mass="5093">MGCAGSTPKVDGTLTLSSLMLRFVCLSLFLFSAQILRSEINCFQSCC</sequence>
<proteinExistence type="predicted"/>
<evidence type="ECO:0000256" key="1">
    <source>
        <dbReference type="SAM" id="Phobius"/>
    </source>
</evidence>
<accession>Q65XC0</accession>
<keyword evidence="1" id="KW-0472">Membrane</keyword>
<feature type="transmembrane region" description="Helical" evidence="1">
    <location>
        <begin position="12"/>
        <end position="31"/>
    </location>
</feature>
<dbReference type="AlphaFoldDB" id="Q65XC0"/>
<keyword evidence="1" id="KW-0812">Transmembrane</keyword>
<dbReference type="EMBL" id="AC108499">
    <property type="protein sequence ID" value="AAU43970.1"/>
    <property type="molecule type" value="Genomic_DNA"/>
</dbReference>
<keyword evidence="1" id="KW-1133">Transmembrane helix</keyword>
<name>Q65XC0_ORYSJ</name>
<reference evidence="3" key="1">
    <citation type="journal article" date="2005" name="Nature">
        <title>The map-based sequence of the rice genome.</title>
        <authorList>
            <consortium name="International rice genome sequencing project (IRGSP)"/>
            <person name="Matsumoto T."/>
            <person name="Wu J."/>
            <person name="Kanamori H."/>
            <person name="Katayose Y."/>
            <person name="Fujisawa M."/>
            <person name="Namiki N."/>
            <person name="Mizuno H."/>
            <person name="Yamamoto K."/>
            <person name="Antonio B.A."/>
            <person name="Baba T."/>
            <person name="Sakata K."/>
            <person name="Nagamura Y."/>
            <person name="Aoki H."/>
            <person name="Arikawa K."/>
            <person name="Arita K."/>
            <person name="Bito T."/>
            <person name="Chiden Y."/>
            <person name="Fujitsuka N."/>
            <person name="Fukunaka R."/>
            <person name="Hamada M."/>
            <person name="Harada C."/>
            <person name="Hayashi A."/>
            <person name="Hijishita S."/>
            <person name="Honda M."/>
            <person name="Hosokawa S."/>
            <person name="Ichikawa Y."/>
            <person name="Idonuma A."/>
            <person name="Iijima M."/>
            <person name="Ikeda M."/>
            <person name="Ikeno M."/>
            <person name="Ito K."/>
            <person name="Ito S."/>
            <person name="Ito T."/>
            <person name="Ito Y."/>
            <person name="Ito Y."/>
            <person name="Iwabuchi A."/>
            <person name="Kamiya K."/>
            <person name="Karasawa W."/>
            <person name="Kurita K."/>
            <person name="Katagiri S."/>
            <person name="Kikuta A."/>
            <person name="Kobayashi H."/>
            <person name="Kobayashi N."/>
            <person name="Machita K."/>
            <person name="Maehara T."/>
            <person name="Masukawa M."/>
            <person name="Mizubayashi T."/>
            <person name="Mukai Y."/>
            <person name="Nagasaki H."/>
            <person name="Nagata Y."/>
            <person name="Naito S."/>
            <person name="Nakashima M."/>
            <person name="Nakama Y."/>
            <person name="Nakamichi Y."/>
            <person name="Nakamura M."/>
            <person name="Meguro A."/>
            <person name="Negishi M."/>
            <person name="Ohta I."/>
            <person name="Ohta T."/>
            <person name="Okamoto M."/>
            <person name="Ono N."/>
            <person name="Saji S."/>
            <person name="Sakaguchi M."/>
            <person name="Sakai K."/>
            <person name="Shibata M."/>
            <person name="Shimokawa T."/>
            <person name="Song J."/>
            <person name="Takazaki Y."/>
            <person name="Terasawa K."/>
            <person name="Tsugane M."/>
            <person name="Tsuji K."/>
            <person name="Ueda S."/>
            <person name="Waki K."/>
            <person name="Yamagata H."/>
            <person name="Yamamoto M."/>
            <person name="Yamamoto S."/>
            <person name="Yamane H."/>
            <person name="Yoshiki S."/>
            <person name="Yoshihara R."/>
            <person name="Yukawa K."/>
            <person name="Zhong H."/>
            <person name="Yano M."/>
            <person name="Yuan Q."/>
            <person name="Ouyang S."/>
            <person name="Liu J."/>
            <person name="Jones K.M."/>
            <person name="Gansberger K."/>
            <person name="Moffat K."/>
            <person name="Hill J."/>
            <person name="Bera J."/>
            <person name="Fadrosh D."/>
            <person name="Jin S."/>
            <person name="Johri S."/>
            <person name="Kim M."/>
            <person name="Overton L."/>
            <person name="Reardon M."/>
            <person name="Tsitrin T."/>
            <person name="Vuong H."/>
            <person name="Weaver B."/>
            <person name="Ciecko A."/>
            <person name="Tallon L."/>
            <person name="Jackson J."/>
            <person name="Pai G."/>
            <person name="Aken S.V."/>
            <person name="Utterback T."/>
            <person name="Reidmuller S."/>
            <person name="Feldblyum T."/>
            <person name="Hsiao J."/>
            <person name="Zismann V."/>
            <person name="Iobst S."/>
            <person name="de Vazeille A.R."/>
            <person name="Buell C.R."/>
            <person name="Ying K."/>
            <person name="Li Y."/>
            <person name="Lu T."/>
            <person name="Huang Y."/>
            <person name="Zhao Q."/>
            <person name="Feng Q."/>
            <person name="Zhang L."/>
            <person name="Zhu J."/>
            <person name="Weng Q."/>
            <person name="Mu J."/>
            <person name="Lu Y."/>
            <person name="Fan D."/>
            <person name="Liu Y."/>
            <person name="Guan J."/>
            <person name="Zhang Y."/>
            <person name="Yu S."/>
            <person name="Liu X."/>
            <person name="Zhang Y."/>
            <person name="Hong G."/>
            <person name="Han B."/>
            <person name="Choisne N."/>
            <person name="Demange N."/>
            <person name="Orjeda G."/>
            <person name="Samain S."/>
            <person name="Cattolico L."/>
            <person name="Pelletier E."/>
            <person name="Couloux A."/>
            <person name="Segurens B."/>
            <person name="Wincker P."/>
            <person name="D'Hont A."/>
            <person name="Scarpelli C."/>
            <person name="Weissenbach J."/>
            <person name="Salanoubat M."/>
            <person name="Quetier F."/>
            <person name="Yu Y."/>
            <person name="Kim H.R."/>
            <person name="Rambo T."/>
            <person name="Currie J."/>
            <person name="Collura K."/>
            <person name="Luo M."/>
            <person name="Yang T."/>
            <person name="Ammiraju J.S.S."/>
            <person name="Engler F."/>
            <person name="Soderlund C."/>
            <person name="Wing R.A."/>
            <person name="Palmer L.E."/>
            <person name="de la Bastide M."/>
            <person name="Spiegel L."/>
            <person name="Nascimento L."/>
            <person name="Zutavern T."/>
            <person name="O'Shaughnessy A."/>
            <person name="Dike S."/>
            <person name="Dedhia N."/>
            <person name="Preston R."/>
            <person name="Balija V."/>
            <person name="McCombie W.R."/>
            <person name="Chow T."/>
            <person name="Chen H."/>
            <person name="Chung M."/>
            <person name="Chen C."/>
            <person name="Shaw J."/>
            <person name="Wu H."/>
            <person name="Hsiao K."/>
            <person name="Chao Y."/>
            <person name="Chu M."/>
            <person name="Cheng C."/>
            <person name="Hour A."/>
            <person name="Lee P."/>
            <person name="Lin S."/>
            <person name="Lin Y."/>
            <person name="Liou J."/>
            <person name="Liu S."/>
            <person name="Hsing Y."/>
            <person name="Raghuvanshi S."/>
            <person name="Mohanty A."/>
            <person name="Bharti A.K."/>
            <person name="Gaur A."/>
            <person name="Gupta V."/>
            <person name="Kumar D."/>
            <person name="Ravi V."/>
            <person name="Vij S."/>
            <person name="Kapur A."/>
            <person name="Khurana P."/>
            <person name="Khurana P."/>
            <person name="Khurana J.P."/>
            <person name="Tyagi A.K."/>
            <person name="Gaikwad K."/>
            <person name="Singh A."/>
            <person name="Dalal V."/>
            <person name="Srivastava S."/>
            <person name="Dixit A."/>
            <person name="Pal A.K."/>
            <person name="Ghazi I.A."/>
            <person name="Yadav M."/>
            <person name="Pandit A."/>
            <person name="Bhargava A."/>
            <person name="Sureshbabu K."/>
            <person name="Batra K."/>
            <person name="Sharma T.R."/>
            <person name="Mohapatra T."/>
            <person name="Singh N.K."/>
            <person name="Messing J."/>
            <person name="Nelson A.B."/>
            <person name="Fuks G."/>
            <person name="Kavchok S."/>
            <person name="Keizer G."/>
            <person name="Linton E."/>
            <person name="Llaca V."/>
            <person name="Song R."/>
            <person name="Tanyolac B."/>
            <person name="Young S."/>
            <person name="Ho-Il K."/>
            <person name="Hahn J.H."/>
            <person name="Sangsakoo G."/>
            <person name="Vanavichit A."/>
            <person name="de Mattos Luiz.A.T."/>
            <person name="Zimmer P.D."/>
            <person name="Malone G."/>
            <person name="Dellagostin O."/>
            <person name="de Oliveira A.C."/>
            <person name="Bevan M."/>
            <person name="Bancroft I."/>
            <person name="Minx P."/>
            <person name="Cordum H."/>
            <person name="Wilson R."/>
            <person name="Cheng Z."/>
            <person name="Jin W."/>
            <person name="Jiang J."/>
            <person name="Leong S.A."/>
            <person name="Iwama H."/>
            <person name="Gojobori T."/>
            <person name="Itoh T."/>
            <person name="Niimura Y."/>
            <person name="Fujii Y."/>
            <person name="Habara T."/>
            <person name="Sakai H."/>
            <person name="Sato Y."/>
            <person name="Wilson G."/>
            <person name="Kumar K."/>
            <person name="McCouch S."/>
            <person name="Juretic N."/>
            <person name="Hoen D."/>
            <person name="Wright S."/>
            <person name="Bruskiewich R."/>
            <person name="Bureau T."/>
            <person name="Miyao A."/>
            <person name="Hirochika H."/>
            <person name="Nishikawa T."/>
            <person name="Kadowaki K."/>
            <person name="Sugiura M."/>
            <person name="Burr B."/>
            <person name="Sasaki T."/>
        </authorList>
    </citation>
    <scope>NUCLEOTIDE SEQUENCE [LARGE SCALE GENOMIC DNA]</scope>
    <source>
        <strain evidence="3">cv. Nipponbare</strain>
    </source>
</reference>
<reference evidence="3" key="2">
    <citation type="journal article" date="2008" name="Nucleic Acids Res.">
        <title>The rice annotation project database (RAP-DB): 2008 update.</title>
        <authorList>
            <consortium name="The rice annotation project (RAP)"/>
        </authorList>
    </citation>
    <scope>GENOME REANNOTATION</scope>
    <source>
        <strain evidence="3">cv. Nipponbare</strain>
    </source>
</reference>
<protein>
    <submittedName>
        <fullName evidence="2">Uncharacterized protein</fullName>
    </submittedName>
</protein>